<evidence type="ECO:0000313" key="2">
    <source>
        <dbReference type="EMBL" id="MBG6089168.1"/>
    </source>
</evidence>
<dbReference type="EMBL" id="JADOUA010000001">
    <property type="protein sequence ID" value="MBG6089168.1"/>
    <property type="molecule type" value="Genomic_DNA"/>
</dbReference>
<dbReference type="Proteomes" id="UP000614047">
    <property type="component" value="Unassembled WGS sequence"/>
</dbReference>
<dbReference type="RefSeq" id="WP_197011805.1">
    <property type="nucleotide sequence ID" value="NZ_BAABES010000004.1"/>
</dbReference>
<evidence type="ECO:0000313" key="3">
    <source>
        <dbReference type="Proteomes" id="UP000614047"/>
    </source>
</evidence>
<feature type="compositionally biased region" description="Basic and acidic residues" evidence="1">
    <location>
        <begin position="41"/>
        <end position="68"/>
    </location>
</feature>
<gene>
    <name evidence="2" type="ORF">IW256_003281</name>
</gene>
<comment type="caution">
    <text evidence="2">The sequence shown here is derived from an EMBL/GenBank/DDBJ whole genome shotgun (WGS) entry which is preliminary data.</text>
</comment>
<proteinExistence type="predicted"/>
<feature type="compositionally biased region" description="Basic residues" evidence="1">
    <location>
        <begin position="1"/>
        <end position="18"/>
    </location>
</feature>
<reference evidence="2" key="1">
    <citation type="submission" date="2020-11" db="EMBL/GenBank/DDBJ databases">
        <title>Sequencing the genomes of 1000 actinobacteria strains.</title>
        <authorList>
            <person name="Klenk H.-P."/>
        </authorList>
    </citation>
    <scope>NUCLEOTIDE SEQUENCE</scope>
    <source>
        <strain evidence="2">DSM 43175</strain>
    </source>
</reference>
<dbReference type="AlphaFoldDB" id="A0A931DM55"/>
<name>A0A931DM55_9ACTN</name>
<dbReference type="Pfam" id="PF11273">
    <property type="entry name" value="DUF3073"/>
    <property type="match status" value="1"/>
</dbReference>
<evidence type="ECO:0008006" key="4">
    <source>
        <dbReference type="Google" id="ProtNLM"/>
    </source>
</evidence>
<keyword evidence="3" id="KW-1185">Reference proteome</keyword>
<sequence length="68" mass="7541">MGRGRAKAKQAKVARKLKYSGGGTDLERLRRELGAAGTATADRHTAAEDERYDPHARYDRERAGEPED</sequence>
<evidence type="ECO:0000256" key="1">
    <source>
        <dbReference type="SAM" id="MobiDB-lite"/>
    </source>
</evidence>
<protein>
    <recommendedName>
        <fullName evidence="4">DUF3073 domain-containing protein</fullName>
    </recommendedName>
</protein>
<dbReference type="InterPro" id="IPR021426">
    <property type="entry name" value="DUF3073"/>
</dbReference>
<organism evidence="2 3">
    <name type="scientific">Actinomadura viridis</name>
    <dbReference type="NCBI Taxonomy" id="58110"/>
    <lineage>
        <taxon>Bacteria</taxon>
        <taxon>Bacillati</taxon>
        <taxon>Actinomycetota</taxon>
        <taxon>Actinomycetes</taxon>
        <taxon>Streptosporangiales</taxon>
        <taxon>Thermomonosporaceae</taxon>
        <taxon>Actinomadura</taxon>
    </lineage>
</organism>
<accession>A0A931DM55</accession>
<feature type="region of interest" description="Disordered" evidence="1">
    <location>
        <begin position="1"/>
        <end position="68"/>
    </location>
</feature>